<evidence type="ECO:0000313" key="2">
    <source>
        <dbReference type="EMBL" id="BAA29562.1"/>
    </source>
</evidence>
<keyword evidence="1" id="KW-1133">Transmembrane helix</keyword>
<keyword evidence="1" id="KW-0472">Membrane</keyword>
<accession>O58202</accession>
<dbReference type="Proteomes" id="UP000000752">
    <property type="component" value="Chromosome"/>
</dbReference>
<dbReference type="AlphaFoldDB" id="O58202"/>
<dbReference type="PIR" id="E71159">
    <property type="entry name" value="E71159"/>
</dbReference>
<feature type="transmembrane region" description="Helical" evidence="1">
    <location>
        <begin position="34"/>
        <end position="52"/>
    </location>
</feature>
<keyword evidence="1" id="KW-0812">Transmembrane</keyword>
<evidence type="ECO:0000313" key="3">
    <source>
        <dbReference type="Proteomes" id="UP000000752"/>
    </source>
</evidence>
<dbReference type="EMBL" id="BA000001">
    <property type="protein sequence ID" value="BAA29562.1"/>
    <property type="molecule type" value="Genomic_DNA"/>
</dbReference>
<dbReference type="EnsemblBacteria" id="BAA29562">
    <property type="protein sequence ID" value="BAA29562"/>
    <property type="gene ID" value="BAA29562"/>
</dbReference>
<proteinExistence type="predicted"/>
<feature type="transmembrane region" description="Helical" evidence="1">
    <location>
        <begin position="6"/>
        <end position="22"/>
    </location>
</feature>
<feature type="transmembrane region" description="Helical" evidence="1">
    <location>
        <begin position="64"/>
        <end position="83"/>
    </location>
</feature>
<reference evidence="2 3" key="1">
    <citation type="journal article" date="1998" name="DNA Res.">
        <title>Complete sequence and gene organization of the genome of a hyper-thermophilic archaebacterium, Pyrococcus horikoshii OT3.</title>
        <authorList>
            <person name="Kawarabayasi Y."/>
            <person name="Sawada M."/>
            <person name="Horikawa H."/>
            <person name="Haikawa Y."/>
            <person name="Hino Y."/>
            <person name="Yamamoto S."/>
            <person name="Sekine M."/>
            <person name="Baba S."/>
            <person name="Kosugi H."/>
            <person name="Hosoyama A."/>
            <person name="Nagai Y."/>
            <person name="Sakai M."/>
            <person name="Ogura K."/>
            <person name="Otuka R."/>
            <person name="Nakazawa H."/>
            <person name="Takamiya M."/>
            <person name="Ohfuku Y."/>
            <person name="Funahashi T."/>
            <person name="Tanaka T."/>
            <person name="Kudoh Y."/>
            <person name="Yamazaki J."/>
            <person name="Kushida N."/>
            <person name="Oguchi A."/>
            <person name="Aoki K."/>
            <person name="Nakamura Y."/>
            <person name="Robb T.F."/>
            <person name="Horikoshi K."/>
            <person name="Masuchi Y."/>
            <person name="Shizuya H."/>
            <person name="Kikuchi H."/>
        </authorList>
    </citation>
    <scope>NUCLEOTIDE SEQUENCE [LARGE SCALE GENOMIC DNA]</scope>
    <source>
        <strain evidence="3">ATCC 700860 / DSM 12428 / JCM 9974 / NBRC 100139 / OT-3</strain>
    </source>
</reference>
<sequence>MNAEYIISNVTAVFLPILLFLKRETVRIIITRRVIGITIFTMEGSTLIGLIIDAIPMTINMSSISAPIMFPTLTFGIFFSVAVKEFANSGRDVPIETSVTPITTSGIPIALAIFTALSTTSSAPRITIPPERKRIRTSLVTLHLDFFSTSSSFTCFLYK</sequence>
<protein>
    <submittedName>
        <fullName evidence="2">Uncharacterized protein</fullName>
    </submittedName>
</protein>
<name>O58202_PYRHO</name>
<dbReference type="KEGG" id="pho:PH0474"/>
<gene>
    <name evidence="2" type="ordered locus">PH0474</name>
</gene>
<evidence type="ECO:0000256" key="1">
    <source>
        <dbReference type="SAM" id="Phobius"/>
    </source>
</evidence>
<keyword evidence="3" id="KW-1185">Reference proteome</keyword>
<organism evidence="2 3">
    <name type="scientific">Pyrococcus horikoshii (strain ATCC 700860 / DSM 12428 / JCM 9974 / NBRC 100139 / OT-3)</name>
    <dbReference type="NCBI Taxonomy" id="70601"/>
    <lineage>
        <taxon>Archaea</taxon>
        <taxon>Methanobacteriati</taxon>
        <taxon>Methanobacteriota</taxon>
        <taxon>Thermococci</taxon>
        <taxon>Thermococcales</taxon>
        <taxon>Thermococcaceae</taxon>
        <taxon>Pyrococcus</taxon>
    </lineage>
</organism>